<keyword evidence="1" id="KW-0812">Transmembrane</keyword>
<dbReference type="EMBL" id="VUYU01000002">
    <property type="protein sequence ID" value="NHZ32558.1"/>
    <property type="molecule type" value="Genomic_DNA"/>
</dbReference>
<evidence type="ECO:0000256" key="1">
    <source>
        <dbReference type="SAM" id="Phobius"/>
    </source>
</evidence>
<evidence type="ECO:0000313" key="3">
    <source>
        <dbReference type="Proteomes" id="UP000785613"/>
    </source>
</evidence>
<protein>
    <submittedName>
        <fullName evidence="2">Uncharacterized protein</fullName>
    </submittedName>
</protein>
<feature type="transmembrane region" description="Helical" evidence="1">
    <location>
        <begin position="93"/>
        <end position="114"/>
    </location>
</feature>
<dbReference type="RefSeq" id="WP_167221486.1">
    <property type="nucleotide sequence ID" value="NZ_VUYU01000002.1"/>
</dbReference>
<evidence type="ECO:0000313" key="2">
    <source>
        <dbReference type="EMBL" id="NHZ32558.1"/>
    </source>
</evidence>
<comment type="caution">
    <text evidence="2">The sequence shown here is derived from an EMBL/GenBank/DDBJ whole genome shotgun (WGS) entry which is preliminary data.</text>
</comment>
<name>A0ABX0LD30_9BURK</name>
<keyword evidence="1" id="KW-1133">Transmembrane helix</keyword>
<reference evidence="2 3" key="1">
    <citation type="submission" date="2019-09" db="EMBL/GenBank/DDBJ databases">
        <title>Taxonomy of Antarctic Massilia spp.: description of Massilia rubra sp. nov., Massilia aquatica sp. nov., Massilia mucilaginosa sp. nov., Massilia frigida sp. nov. isolated from streams, lakes and regoliths.</title>
        <authorList>
            <person name="Holochova P."/>
            <person name="Sedlacek I."/>
            <person name="Kralova S."/>
            <person name="Maslanova I."/>
            <person name="Busse H.-J."/>
            <person name="Stankova E."/>
            <person name="Vrbovska V."/>
            <person name="Kovarovic V."/>
            <person name="Bartak M."/>
            <person name="Svec P."/>
            <person name="Pantucek R."/>
        </authorList>
    </citation>
    <scope>NUCLEOTIDE SEQUENCE [LARGE SCALE GENOMIC DNA]</scope>
    <source>
        <strain evidence="2 3">CCM 8692</strain>
    </source>
</reference>
<feature type="transmembrane region" description="Helical" evidence="1">
    <location>
        <begin position="59"/>
        <end position="81"/>
    </location>
</feature>
<gene>
    <name evidence="2" type="ORF">F0185_02995</name>
</gene>
<keyword evidence="1" id="KW-0472">Membrane</keyword>
<keyword evidence="3" id="KW-1185">Reference proteome</keyword>
<organism evidence="2 3">
    <name type="scientific">Massilia rubra</name>
    <dbReference type="NCBI Taxonomy" id="2607910"/>
    <lineage>
        <taxon>Bacteria</taxon>
        <taxon>Pseudomonadati</taxon>
        <taxon>Pseudomonadota</taxon>
        <taxon>Betaproteobacteria</taxon>
        <taxon>Burkholderiales</taxon>
        <taxon>Oxalobacteraceae</taxon>
        <taxon>Telluria group</taxon>
        <taxon>Massilia</taxon>
    </lineage>
</organism>
<proteinExistence type="predicted"/>
<accession>A0ABX0LD30</accession>
<dbReference type="Proteomes" id="UP000785613">
    <property type="component" value="Unassembled WGS sequence"/>
</dbReference>
<sequence>MTSLRSGVNEAVTGIAGTPGLDACTGGERVDPAHARSGSTHREILAMCSHDAMDRSGDVFANVVVYSLLALVLAMVPVGVLGKVIDDKSVLKALYAILVIGTGIWAYVATRFYGEPLWESTTWLDFDERSWNKEIRYADPGVPASVTRLRFEDLALMCYDDLCGEGLDDVWLYSVSLCRRWDVEQRCAEHRPDELNELLQVATQEERLSFAFNTARQWGLPCWRHDWASPGDDDLTSMTRLC</sequence>